<feature type="compositionally biased region" description="Basic and acidic residues" evidence="9">
    <location>
        <begin position="546"/>
        <end position="574"/>
    </location>
</feature>
<dbReference type="GO" id="GO:0045943">
    <property type="term" value="P:positive regulation of transcription by RNA polymerase I"/>
    <property type="evidence" value="ECO:0007669"/>
    <property type="project" value="TreeGrafter"/>
</dbReference>
<dbReference type="GO" id="GO:0030686">
    <property type="term" value="C:90S preribosome"/>
    <property type="evidence" value="ECO:0007669"/>
    <property type="project" value="TreeGrafter"/>
</dbReference>
<dbReference type="PANTHER" id="PTHR13457:SF1">
    <property type="entry name" value="HEAT REPEAT-CONTAINING PROTEIN 1"/>
    <property type="match status" value="1"/>
</dbReference>
<dbReference type="SMART" id="SM01036">
    <property type="entry name" value="BP28CT"/>
    <property type="match status" value="1"/>
</dbReference>
<evidence type="ECO:0000313" key="11">
    <source>
        <dbReference type="EMBL" id="CCO16068.1"/>
    </source>
</evidence>
<evidence type="ECO:0000256" key="3">
    <source>
        <dbReference type="ARBA" id="ARBA00022517"/>
    </source>
</evidence>
<dbReference type="OrthoDB" id="568497at2759"/>
<dbReference type="InterPro" id="IPR011989">
    <property type="entry name" value="ARM-like"/>
</dbReference>
<dbReference type="eggNOG" id="KOG1837">
    <property type="taxonomic scope" value="Eukaryota"/>
</dbReference>
<evidence type="ECO:0000259" key="10">
    <source>
        <dbReference type="SMART" id="SM01036"/>
    </source>
</evidence>
<feature type="domain" description="BP28 C-terminal" evidence="10">
    <location>
        <begin position="2184"/>
        <end position="2356"/>
    </location>
</feature>
<dbReference type="GO" id="GO:0032040">
    <property type="term" value="C:small-subunit processome"/>
    <property type="evidence" value="ECO:0007669"/>
    <property type="project" value="TreeGrafter"/>
</dbReference>
<organism evidence="11 12">
    <name type="scientific">Bathycoccus prasinos</name>
    <dbReference type="NCBI Taxonomy" id="41875"/>
    <lineage>
        <taxon>Eukaryota</taxon>
        <taxon>Viridiplantae</taxon>
        <taxon>Chlorophyta</taxon>
        <taxon>Mamiellophyceae</taxon>
        <taxon>Mamiellales</taxon>
        <taxon>Bathycoccaceae</taxon>
        <taxon>Bathycoccus</taxon>
    </lineage>
</organism>
<comment type="similarity">
    <text evidence="2">Belongs to the HEATR1/UTP10 family.</text>
</comment>
<keyword evidence="12" id="KW-1185">Reference proteome</keyword>
<reference evidence="11 12" key="1">
    <citation type="submission" date="2011-10" db="EMBL/GenBank/DDBJ databases">
        <authorList>
            <person name="Genoscope - CEA"/>
        </authorList>
    </citation>
    <scope>NUCLEOTIDE SEQUENCE [LARGE SCALE GENOMIC DNA]</scope>
    <source>
        <strain evidence="11 12">RCC 1105</strain>
    </source>
</reference>
<feature type="region of interest" description="Disordered" evidence="9">
    <location>
        <begin position="1653"/>
        <end position="1673"/>
    </location>
</feature>
<accession>K8F3F5</accession>
<dbReference type="SUPFAM" id="SSF48371">
    <property type="entry name" value="ARM repeat"/>
    <property type="match status" value="3"/>
</dbReference>
<keyword evidence="8" id="KW-0175">Coiled coil</keyword>
<dbReference type="Gene3D" id="1.25.10.10">
    <property type="entry name" value="Leucine-rich Repeat Variant"/>
    <property type="match status" value="1"/>
</dbReference>
<keyword evidence="6" id="KW-0687">Ribonucleoprotein</keyword>
<evidence type="ECO:0000256" key="5">
    <source>
        <dbReference type="ARBA" id="ARBA00023242"/>
    </source>
</evidence>
<evidence type="ECO:0000256" key="4">
    <source>
        <dbReference type="ARBA" id="ARBA00022552"/>
    </source>
</evidence>
<feature type="region of interest" description="Disordered" evidence="9">
    <location>
        <begin position="1393"/>
        <end position="1444"/>
    </location>
</feature>
<comment type="subcellular location">
    <subcellularLocation>
        <location evidence="1">Nucleus</location>
        <location evidence="1">Nucleolus</location>
    </subcellularLocation>
</comment>
<sequence length="2543" mass="280145">MAPPGRKQQQNNTRSALSEQLSKLASAFPRENTRALKGGKASILHTARDAADVRLEEIQERAQKAFENVRRRDGRFDAFGSKLFYTANTNGVGMFGDDAEGEALEGYQKQNHREKLDAKENEKLNKIIRQFLRLFASTCGKIFGGDEDEATAKDETLREEAADGAHIFEYLIRRFKVNVYNVDDVIASLLPYHGTNQFVKVVQTCNFENAKKFEWMRGVKESGAKVPREYLAKRVAKDKAFLTYICDSAVECCNGQSNNDLNATNGTTSASSVSHSFYVVLMIESLDWMKRIESAHLQRFLTYLEPGLHQKASSEHYAGCLMLIAALCAKTTFTEAFSVALLEGVSKGARAPLVREAMQTLLVLCSSQKIETIPDRTFKHFVKIDNASSHVAEICDKYGTASDCLVNPLLEALGKFCGTHENYEKTLMEALETIELTEPRAKKLVCSLARSDKSDEVKRKSIERALRAADQRFPKSTAEAVDSFLRGLERRKEKRAHDERRRRLQEKQEIDGKEKKKKKVNNGSSSSEESDEEEEDDEDDDEDDDKTNAEEDRMMIDEETRKKEEEKLKEEEEQLRLDFESASFLREALAGSASGPIENKKLGNRSLAAALDHPTASIRENATQRLIDLHVEFIEKKAKDKDNTLLPPPGLEKGGFLADALCRRCSDDDPTVAALALGTPSLSMLTKNRTSLFEAISHRLETARELSSRSNERDANKVADIERRVCKKAYATLLRQMSGDRIDDDDDDDELRTLRDKAAALACYGAVSASHSRAVARSVVKDASRCKHPILLGFTDEKRAIEQAFSSAEDSKSSGSKKDVRHEGDARIAASVVHAIGYGFNQAAKKPPAIGEFDIELWVRESYRDADGAGKLTLLLSLKAALAECNSSPMEDIIRKSIWTVLKDDWEQGCLGFGGKFRSHHDERLKDGKIPIECWLSLSEASSALPWISPVSRDIAKDLFSKITKRDAKSNVAETILIESFDMLAGSESEQTNESFETIVQDLLRKCLDASSRRGVDSVRFLASRIIAEDGTNEQTFASSTRGKIVALEMIQSEIEDVKDSDEIVTALLVACASSVSSIRRAAADALYCAPTTSEFAPFAAAAKARAQITIDGASAVRTAMRSVQVSVEDTKRLLKPITAVKVDDLFRRGEGDRSTNAQSSTFCLMNPHAARVLLFILRGVGDDQVKAVEIARALERATSFDADETAPDQLEIAAFAIEAVRCFVGEKLASSAEVTSGKFAFDSFLNAMKSQISVSVRIACFEQIASGSYPLMKIPPTSRAKVLDVLFHANKSDGDKTARGAARAAIASVPLDCKDAVVAISGACKFGDKDIVVGLTKGDSLANAVAAMEVFSWRSDTAVNRDALIHPCQNLCRALFAQNEIDVEEDARRQALKEQNAANNSKKKKKRFYGAEDNSSSSSSDDNSDGDERMSESDDDDNNKNDSETKKLNEQIAERSYALTLSLQTLTKLAELCGQTVNSWDIDLICVSASKASEGSSRAAALELLSEMAKIKPEMVVKKVVDVATTLSRIAGENDDVTLQRALENALKSVVPVWLSSGKADVKEVIWTIVEASTRAPERRRAPLCAALIRACPEGSKGLSELILQVLENRNSLEKSAEAHKKKMYAMLYQNDAKKKTGGNLDLMDLDDNNADVDDDVDDEDDELEDEENNNKTKSNTWVKSLVMTLLGHEKPVNAVVTLVDAMKNFKRSAAFLLRNVLSTTTIENLSFFFCSSSSFQDAHVYFFAFLFTTQQIAASRGSEACRGVVVVANAASRFISTRSFLLAQKKYSAHSVANSNVLQTAFSSLAERALTLLDTKASCASGPSASKAGRDLFSALDAVLHPGKFLETLTPLLSCEETSVRKAALNLLTDRLQNNENALRDLTISVKKQQKESNESIKIAGLKLIDELATLAVRDGTPNARQAALVALEAAAMRFGRDEDATHYANALVNAAKQVAEKCCFAKDTEEENVLKAINSTTSNVLGSASLCLAQIARATGPKFIGALALAAPAMTRIAKLATQICSKSAAARNGETPENALVVLSATLSAIDAFCEDQLAKFMSPYLLDILTVATHPALCAKTETDDEEEEEDRDDEGVSGKKKKKKSRDSVKTNLTSLIAAKEAAAELRSERLATSFECRVLMPPLEECWVTFIRESESARTANEALRSRLAFLEVSNKVADRKDATSAHRASLFSIALEAMDVRRQFAEEDDASVSEMEEVETLAVNAVANLAVKCTEKEFTPFYAKCVEWAKARAGEKDAARWRLSALFRLTSALADQLRAVFVPFYRHVLDLTAACLDDEALDMLESNKKKKKKKTDDEKSNKNNDDVMDEWRMKAFALAALRRCFAYDSVNFLTQERFNQFAPLVAKHLSKEPPKKSREYAMSTLDELLDEGDDGAKDLNENDSVGVKFNLGAECVGCCAALFAAAPDEALWKTLHRNILNVSRNYEHSRAKLLVIATLAKIIENTQEEYLVLLPEAIPFLSELLEDDDLEVEISTQDLLDKLTKLSGEDLASLMEHGYGDMRHQSGRDKDIVKHESYV</sequence>
<proteinExistence type="inferred from homology"/>
<dbReference type="Pfam" id="PF08146">
    <property type="entry name" value="BP28CT"/>
    <property type="match status" value="1"/>
</dbReference>
<feature type="compositionally biased region" description="Acidic residues" evidence="9">
    <location>
        <begin position="528"/>
        <end position="545"/>
    </location>
</feature>
<feature type="region of interest" description="Disordered" evidence="9">
    <location>
        <begin position="2082"/>
        <end position="2106"/>
    </location>
</feature>
<gene>
    <name evidence="11" type="ORF">Bathy04g00730</name>
</gene>
<evidence type="ECO:0000256" key="1">
    <source>
        <dbReference type="ARBA" id="ARBA00004604"/>
    </source>
</evidence>
<dbReference type="GO" id="GO:0030515">
    <property type="term" value="F:snoRNA binding"/>
    <property type="evidence" value="ECO:0007669"/>
    <property type="project" value="TreeGrafter"/>
</dbReference>
<feature type="coiled-coil region" evidence="8">
    <location>
        <begin position="1867"/>
        <end position="1894"/>
    </location>
</feature>
<dbReference type="PROSITE" id="PS50077">
    <property type="entry name" value="HEAT_REPEAT"/>
    <property type="match status" value="1"/>
</dbReference>
<dbReference type="InterPro" id="IPR016024">
    <property type="entry name" value="ARM-type_fold"/>
</dbReference>
<feature type="compositionally biased region" description="Acidic residues" evidence="9">
    <location>
        <begin position="1653"/>
        <end position="1669"/>
    </location>
</feature>
<dbReference type="GO" id="GO:0034455">
    <property type="term" value="C:t-UTP complex"/>
    <property type="evidence" value="ECO:0007669"/>
    <property type="project" value="TreeGrafter"/>
</dbReference>
<feature type="compositionally biased region" description="Basic and acidic residues" evidence="9">
    <location>
        <begin position="492"/>
        <end position="514"/>
    </location>
</feature>
<dbReference type="InterPro" id="IPR012954">
    <property type="entry name" value="BP28_C_dom"/>
</dbReference>
<name>K8F3F5_9CHLO</name>
<evidence type="ECO:0000256" key="7">
    <source>
        <dbReference type="PROSITE-ProRule" id="PRU00103"/>
    </source>
</evidence>
<evidence type="ECO:0000313" key="12">
    <source>
        <dbReference type="Proteomes" id="UP000198341"/>
    </source>
</evidence>
<dbReference type="GeneID" id="19016099"/>
<evidence type="ECO:0000256" key="9">
    <source>
        <dbReference type="SAM" id="MobiDB-lite"/>
    </source>
</evidence>
<feature type="compositionally biased region" description="Basic and acidic residues" evidence="9">
    <location>
        <begin position="1427"/>
        <end position="1444"/>
    </location>
</feature>
<feature type="repeat" description="HEAT" evidence="7">
    <location>
        <begin position="2481"/>
        <end position="2517"/>
    </location>
</feature>
<keyword evidence="4" id="KW-0698">rRNA processing</keyword>
<dbReference type="GO" id="GO:0000462">
    <property type="term" value="P:maturation of SSU-rRNA from tricistronic rRNA transcript (SSU-rRNA, 5.8S rRNA, LSU-rRNA)"/>
    <property type="evidence" value="ECO:0007669"/>
    <property type="project" value="TreeGrafter"/>
</dbReference>
<feature type="compositionally biased region" description="Acidic residues" evidence="9">
    <location>
        <begin position="2084"/>
        <end position="2097"/>
    </location>
</feature>
<dbReference type="RefSeq" id="XP_007513543.1">
    <property type="nucleotide sequence ID" value="XM_007513481.1"/>
</dbReference>
<dbReference type="Proteomes" id="UP000198341">
    <property type="component" value="Chromosome 4"/>
</dbReference>
<keyword evidence="3" id="KW-0690">Ribosome biogenesis</keyword>
<evidence type="ECO:0000256" key="8">
    <source>
        <dbReference type="SAM" id="Coils"/>
    </source>
</evidence>
<dbReference type="KEGG" id="bpg:Bathy04g00730"/>
<dbReference type="InterPro" id="IPR021133">
    <property type="entry name" value="HEAT_type_2"/>
</dbReference>
<dbReference type="InterPro" id="IPR040191">
    <property type="entry name" value="UTP10"/>
</dbReference>
<dbReference type="STRING" id="41875.K8F3F5"/>
<dbReference type="Pfam" id="PF12397">
    <property type="entry name" value="U3snoRNP10"/>
    <property type="match status" value="1"/>
</dbReference>
<dbReference type="EMBL" id="FO082275">
    <property type="protein sequence ID" value="CCO16068.1"/>
    <property type="molecule type" value="Genomic_DNA"/>
</dbReference>
<protein>
    <recommendedName>
        <fullName evidence="10">BP28 C-terminal domain-containing protein</fullName>
    </recommendedName>
</protein>
<keyword evidence="5" id="KW-0539">Nucleus</keyword>
<evidence type="ECO:0000256" key="6">
    <source>
        <dbReference type="ARBA" id="ARBA00023274"/>
    </source>
</evidence>
<dbReference type="PANTHER" id="PTHR13457">
    <property type="entry name" value="BAP28"/>
    <property type="match status" value="1"/>
</dbReference>
<evidence type="ECO:0000256" key="2">
    <source>
        <dbReference type="ARBA" id="ARBA00010559"/>
    </source>
</evidence>
<dbReference type="InterPro" id="IPR022125">
    <property type="entry name" value="U3snoRNP10_N"/>
</dbReference>
<feature type="region of interest" description="Disordered" evidence="9">
    <location>
        <begin position="492"/>
        <end position="574"/>
    </location>
</feature>